<proteinExistence type="predicted"/>
<protein>
    <submittedName>
        <fullName evidence="1">Uncharacterized protein</fullName>
    </submittedName>
</protein>
<keyword evidence="2" id="KW-1185">Reference proteome</keyword>
<organism evidence="1 2">
    <name type="scientific">Dactylosporangium vinaceum</name>
    <dbReference type="NCBI Taxonomy" id="53362"/>
    <lineage>
        <taxon>Bacteria</taxon>
        <taxon>Bacillati</taxon>
        <taxon>Actinomycetota</taxon>
        <taxon>Actinomycetes</taxon>
        <taxon>Micromonosporales</taxon>
        <taxon>Micromonosporaceae</taxon>
        <taxon>Dactylosporangium</taxon>
    </lineage>
</organism>
<dbReference type="RefSeq" id="WP_223104178.1">
    <property type="nucleotide sequence ID" value="NZ_CP061913.1"/>
</dbReference>
<reference evidence="1 2" key="1">
    <citation type="submission" date="2024-09" db="EMBL/GenBank/DDBJ databases">
        <authorList>
            <person name="Sun Q."/>
            <person name="Mori K."/>
        </authorList>
    </citation>
    <scope>NUCLEOTIDE SEQUENCE [LARGE SCALE GENOMIC DNA]</scope>
    <source>
        <strain evidence="1 2">JCM 3307</strain>
    </source>
</reference>
<name>A0ABV5MRV0_9ACTN</name>
<accession>A0ABV5MRV0</accession>
<evidence type="ECO:0000313" key="2">
    <source>
        <dbReference type="Proteomes" id="UP001589608"/>
    </source>
</evidence>
<sequence>MSYLLDNYRTEPSALDGGSTLVAVRATHDALRNLIGDSLPVHQMRHGGDVVALVTPNVVELEHHRVGLAAVHAWMRR</sequence>
<evidence type="ECO:0000313" key="1">
    <source>
        <dbReference type="EMBL" id="MFB9451595.1"/>
    </source>
</evidence>
<dbReference type="EMBL" id="JBHMCA010000090">
    <property type="protein sequence ID" value="MFB9451595.1"/>
    <property type="molecule type" value="Genomic_DNA"/>
</dbReference>
<dbReference type="Proteomes" id="UP001589608">
    <property type="component" value="Unassembled WGS sequence"/>
</dbReference>
<gene>
    <name evidence="1" type="ORF">ACFFTR_51755</name>
</gene>
<comment type="caution">
    <text evidence="1">The sequence shown here is derived from an EMBL/GenBank/DDBJ whole genome shotgun (WGS) entry which is preliminary data.</text>
</comment>